<evidence type="ECO:0000313" key="1">
    <source>
        <dbReference type="EMBL" id="KAK4029282.1"/>
    </source>
</evidence>
<sequence length="129" mass="14503">MTDGDCFPQQYQNIYWGINLRTTFHQKRNSKGSTSISQTPENKIAMDEDEEHSIVGCAIENTPGCAIENTPENKIAMDEDEEHSIVGCAIENTPENKIAMSAESTTLQRHILGCKSSEFYRFTIPQKCI</sequence>
<accession>A0ABR0AWH6</accession>
<evidence type="ECO:0000313" key="2">
    <source>
        <dbReference type="Proteomes" id="UP001234178"/>
    </source>
</evidence>
<reference evidence="1 2" key="1">
    <citation type="journal article" date="2023" name="Nucleic Acids Res.">
        <title>The hologenome of Daphnia magna reveals possible DNA methylation and microbiome-mediated evolution of the host genome.</title>
        <authorList>
            <person name="Chaturvedi A."/>
            <person name="Li X."/>
            <person name="Dhandapani V."/>
            <person name="Marshall H."/>
            <person name="Kissane S."/>
            <person name="Cuenca-Cambronero M."/>
            <person name="Asole G."/>
            <person name="Calvet F."/>
            <person name="Ruiz-Romero M."/>
            <person name="Marangio P."/>
            <person name="Guigo R."/>
            <person name="Rago D."/>
            <person name="Mirbahai L."/>
            <person name="Eastwood N."/>
            <person name="Colbourne J.K."/>
            <person name="Zhou J."/>
            <person name="Mallon E."/>
            <person name="Orsini L."/>
        </authorList>
    </citation>
    <scope>NUCLEOTIDE SEQUENCE [LARGE SCALE GENOMIC DNA]</scope>
    <source>
        <strain evidence="1">LRV0_1</strain>
    </source>
</reference>
<protein>
    <submittedName>
        <fullName evidence="1">Uncharacterized protein</fullName>
    </submittedName>
</protein>
<keyword evidence="2" id="KW-1185">Reference proteome</keyword>
<dbReference type="EMBL" id="JAOYFB010000039">
    <property type="protein sequence ID" value="KAK4029282.1"/>
    <property type="molecule type" value="Genomic_DNA"/>
</dbReference>
<gene>
    <name evidence="1" type="ORF">OUZ56_022289</name>
</gene>
<proteinExistence type="predicted"/>
<comment type="caution">
    <text evidence="1">The sequence shown here is derived from an EMBL/GenBank/DDBJ whole genome shotgun (WGS) entry which is preliminary data.</text>
</comment>
<name>A0ABR0AWH6_9CRUS</name>
<dbReference type="Proteomes" id="UP001234178">
    <property type="component" value="Unassembled WGS sequence"/>
</dbReference>
<organism evidence="1 2">
    <name type="scientific">Daphnia magna</name>
    <dbReference type="NCBI Taxonomy" id="35525"/>
    <lineage>
        <taxon>Eukaryota</taxon>
        <taxon>Metazoa</taxon>
        <taxon>Ecdysozoa</taxon>
        <taxon>Arthropoda</taxon>
        <taxon>Crustacea</taxon>
        <taxon>Branchiopoda</taxon>
        <taxon>Diplostraca</taxon>
        <taxon>Cladocera</taxon>
        <taxon>Anomopoda</taxon>
        <taxon>Daphniidae</taxon>
        <taxon>Daphnia</taxon>
    </lineage>
</organism>